<proteinExistence type="predicted"/>
<protein>
    <submittedName>
        <fullName evidence="1">Uncharacterized protein</fullName>
    </submittedName>
</protein>
<evidence type="ECO:0000313" key="1">
    <source>
        <dbReference type="EMBL" id="ERI08173.1"/>
    </source>
</evidence>
<organism evidence="1 2">
    <name type="scientific">Aneurinibacillus aneurinilyticus ATCC 12856</name>
    <dbReference type="NCBI Taxonomy" id="649747"/>
    <lineage>
        <taxon>Bacteria</taxon>
        <taxon>Bacillati</taxon>
        <taxon>Bacillota</taxon>
        <taxon>Bacilli</taxon>
        <taxon>Bacillales</taxon>
        <taxon>Paenibacillaceae</taxon>
        <taxon>Aneurinibacillus group</taxon>
        <taxon>Aneurinibacillus</taxon>
    </lineage>
</organism>
<comment type="caution">
    <text evidence="1">The sequence shown here is derived from an EMBL/GenBank/DDBJ whole genome shotgun (WGS) entry which is preliminary data.</text>
</comment>
<evidence type="ECO:0000313" key="2">
    <source>
        <dbReference type="Proteomes" id="UP000016511"/>
    </source>
</evidence>
<dbReference type="PATRIC" id="fig|649747.3.peg.3398"/>
<name>U1X0X9_ANEAE</name>
<reference evidence="1 2" key="1">
    <citation type="submission" date="2013-08" db="EMBL/GenBank/DDBJ databases">
        <authorList>
            <person name="Weinstock G."/>
            <person name="Sodergren E."/>
            <person name="Wylie T."/>
            <person name="Fulton L."/>
            <person name="Fulton R."/>
            <person name="Fronick C."/>
            <person name="O'Laughlin M."/>
            <person name="Godfrey J."/>
            <person name="Miner T."/>
            <person name="Herter B."/>
            <person name="Appelbaum E."/>
            <person name="Cordes M."/>
            <person name="Lek S."/>
            <person name="Wollam A."/>
            <person name="Pepin K.H."/>
            <person name="Palsikar V.B."/>
            <person name="Mitreva M."/>
            <person name="Wilson R.K."/>
        </authorList>
    </citation>
    <scope>NUCLEOTIDE SEQUENCE [LARGE SCALE GENOMIC DNA]</scope>
    <source>
        <strain evidence="1 2">ATCC 12856</strain>
    </source>
</reference>
<dbReference type="AlphaFoldDB" id="U1X0X9"/>
<dbReference type="Proteomes" id="UP000016511">
    <property type="component" value="Unassembled WGS sequence"/>
</dbReference>
<keyword evidence="2" id="KW-1185">Reference proteome</keyword>
<sequence>MCPFGLPFLSKTDTMAAKDKQGAHRNIHIVNKETNDSVMRPSYLTLSLNEEVPRLWKPEDLTRKFTDAC</sequence>
<dbReference type="EMBL" id="AWSJ01000224">
    <property type="protein sequence ID" value="ERI08173.1"/>
    <property type="molecule type" value="Genomic_DNA"/>
</dbReference>
<dbReference type="HOGENOM" id="CLU_2766851_0_0_9"/>
<gene>
    <name evidence="1" type="ORF">HMPREF0083_03743</name>
</gene>
<accession>U1X0X9</accession>